<dbReference type="Gene3D" id="2.30.120.10">
    <property type="match status" value="1"/>
</dbReference>
<dbReference type="InterPro" id="IPR002692">
    <property type="entry name" value="S45"/>
</dbReference>
<dbReference type="RefSeq" id="WP_192461383.1">
    <property type="nucleotide sequence ID" value="NZ_JACYFJ010000002.1"/>
</dbReference>
<protein>
    <submittedName>
        <fullName evidence="4">Penicillin acylase family protein</fullName>
    </submittedName>
</protein>
<evidence type="ECO:0000313" key="5">
    <source>
        <dbReference type="Proteomes" id="UP001595814"/>
    </source>
</evidence>
<proteinExistence type="inferred from homology"/>
<gene>
    <name evidence="4" type="ORF">ACFOUT_12130</name>
</gene>
<dbReference type="Gene3D" id="1.10.1400.10">
    <property type="match status" value="1"/>
</dbReference>
<dbReference type="Proteomes" id="UP001595814">
    <property type="component" value="Unassembled WGS sequence"/>
</dbReference>
<name>A0ABV8JR81_9FLAO</name>
<evidence type="ECO:0000256" key="2">
    <source>
        <dbReference type="ARBA" id="ARBA00022801"/>
    </source>
</evidence>
<dbReference type="CDD" id="cd03747">
    <property type="entry name" value="Ntn_PGA_like"/>
    <property type="match status" value="1"/>
</dbReference>
<dbReference type="Gene3D" id="1.10.439.10">
    <property type="entry name" value="Penicillin Amidohydrolase, domain 1"/>
    <property type="match status" value="1"/>
</dbReference>
<keyword evidence="2" id="KW-0378">Hydrolase</keyword>
<dbReference type="PANTHER" id="PTHR34218:SF5">
    <property type="entry name" value="PENICILLIN ACYLASE FAMILY PROTEIN"/>
    <property type="match status" value="1"/>
</dbReference>
<organism evidence="4 5">
    <name type="scientific">Euzebyella saccharophila</name>
    <dbReference type="NCBI Taxonomy" id="679664"/>
    <lineage>
        <taxon>Bacteria</taxon>
        <taxon>Pseudomonadati</taxon>
        <taxon>Bacteroidota</taxon>
        <taxon>Flavobacteriia</taxon>
        <taxon>Flavobacteriales</taxon>
        <taxon>Flavobacteriaceae</taxon>
        <taxon>Euzebyella</taxon>
    </lineage>
</organism>
<dbReference type="Pfam" id="PF01804">
    <property type="entry name" value="Penicil_amidase"/>
    <property type="match status" value="1"/>
</dbReference>
<reference evidence="5" key="1">
    <citation type="journal article" date="2019" name="Int. J. Syst. Evol. Microbiol.">
        <title>The Global Catalogue of Microorganisms (GCM) 10K type strain sequencing project: providing services to taxonomists for standard genome sequencing and annotation.</title>
        <authorList>
            <consortium name="The Broad Institute Genomics Platform"/>
            <consortium name="The Broad Institute Genome Sequencing Center for Infectious Disease"/>
            <person name="Wu L."/>
            <person name="Ma J."/>
        </authorList>
    </citation>
    <scope>NUCLEOTIDE SEQUENCE [LARGE SCALE GENOMIC DNA]</scope>
    <source>
        <strain evidence="5">CECT 7477</strain>
    </source>
</reference>
<dbReference type="InterPro" id="IPR043146">
    <property type="entry name" value="Penicillin_amidase_N_B-knob"/>
</dbReference>
<dbReference type="InterPro" id="IPR043147">
    <property type="entry name" value="Penicillin_amidase_A-knob"/>
</dbReference>
<dbReference type="PANTHER" id="PTHR34218">
    <property type="entry name" value="PEPTIDASE S45 PENICILLIN AMIDASE"/>
    <property type="match status" value="1"/>
</dbReference>
<dbReference type="EMBL" id="JBHSAW010000010">
    <property type="protein sequence ID" value="MFC4096626.1"/>
    <property type="molecule type" value="Genomic_DNA"/>
</dbReference>
<comment type="caution">
    <text evidence="4">The sequence shown here is derived from an EMBL/GenBank/DDBJ whole genome shotgun (WGS) entry which is preliminary data.</text>
</comment>
<evidence type="ECO:0000313" key="4">
    <source>
        <dbReference type="EMBL" id="MFC4096626.1"/>
    </source>
</evidence>
<keyword evidence="5" id="KW-1185">Reference proteome</keyword>
<keyword evidence="3" id="KW-0865">Zymogen</keyword>
<accession>A0ABV8JR81</accession>
<dbReference type="SUPFAM" id="SSF56235">
    <property type="entry name" value="N-terminal nucleophile aminohydrolases (Ntn hydrolases)"/>
    <property type="match status" value="1"/>
</dbReference>
<evidence type="ECO:0000256" key="3">
    <source>
        <dbReference type="ARBA" id="ARBA00023145"/>
    </source>
</evidence>
<dbReference type="InterPro" id="IPR029055">
    <property type="entry name" value="Ntn_hydrolases_N"/>
</dbReference>
<comment type="similarity">
    <text evidence="1">Belongs to the peptidase S45 family.</text>
</comment>
<evidence type="ECO:0000256" key="1">
    <source>
        <dbReference type="ARBA" id="ARBA00006586"/>
    </source>
</evidence>
<sequence>MKKFIWIFLGLIIFLLFAFLIFGYSLKPNYSGNQNLSGLSQEVTVHYDSYGIPHIYGANEKDAFKALGYVHAQDRLWQMELLRRIGSGGLSELFGKDLIGTDKFFLALGIDDASKEVVSQLNSQNIGVQLTQAYLDGINQFLDKGPTPIEFYLTGIEKRPFEIKDVYNIMGYMAFSFAMAHKTDPLLSEINNRLGPEYLKDLAVHSDTSTVWLQNNPHQSYDIASDNMTAKVFKSLKKLSIPLFEGSNSWVLGPKKTKNGKVIFANDPHIGFSQPSVWYEAHVVSPEYEKYGYHIAGLPFPLLGHDRNLAYGMTMFENDDVDFYKEKIHPTDSTKYLYKGSWQSFKRVKKSIKVKDSATIDFSYKVTKRGPILNGIADQIKGNESISMWWVYTQGENKIMDALYSLSHSNNIDDFRDGLKDIHAPGLNIMYGDAQDNVAWWASAQLYHIPDSVNTKMVYTGDNYLDDEKQYLDFNQNPQSENPPAGYVYSANNQPDSIAGMLYPGYYLPEDRARRITELLDAKNDWSAENVQTMINDVTSPVDKGILETLLGNLEISNLSEKQQKAINQLKEWDGTYDLNSTNAILYHRWTYNLLKAIFLDELGQDSFDGLMSTHLIKRSIAPLFSNPKSVWWDNIETEEKETAGQLINTAFEQSYRDLVETHGENIEEWTWDKFHLLEHGHPIGQVEALRSYFNVGPFAVKGSREVINNLFFPYTDEENYKISSGPSTRRIIDFSDIENSKSILPTGQSGNPLSEHYKDQAEMYINGEFRKMMMNKEEIETTSKSVLVLKPE</sequence>
<dbReference type="InterPro" id="IPR023343">
    <property type="entry name" value="Penicillin_amidase_dom1"/>
</dbReference>
<dbReference type="InterPro" id="IPR014395">
    <property type="entry name" value="Pen/GL7ACA/AHL_acylase"/>
</dbReference>
<dbReference type="Gene3D" id="3.60.20.10">
    <property type="entry name" value="Glutamine Phosphoribosylpyrophosphate, subunit 1, domain 1"/>
    <property type="match status" value="1"/>
</dbReference>
<dbReference type="PIRSF" id="PIRSF001227">
    <property type="entry name" value="Pen_acylase"/>
    <property type="match status" value="1"/>
</dbReference>